<organism evidence="5 6">
    <name type="scientific">Deinandra increscens subsp. villosa</name>
    <dbReference type="NCBI Taxonomy" id="3103831"/>
    <lineage>
        <taxon>Eukaryota</taxon>
        <taxon>Viridiplantae</taxon>
        <taxon>Streptophyta</taxon>
        <taxon>Embryophyta</taxon>
        <taxon>Tracheophyta</taxon>
        <taxon>Spermatophyta</taxon>
        <taxon>Magnoliopsida</taxon>
        <taxon>eudicotyledons</taxon>
        <taxon>Gunneridae</taxon>
        <taxon>Pentapetalae</taxon>
        <taxon>asterids</taxon>
        <taxon>campanulids</taxon>
        <taxon>Asterales</taxon>
        <taxon>Asteraceae</taxon>
        <taxon>Asteroideae</taxon>
        <taxon>Heliantheae alliance</taxon>
        <taxon>Madieae</taxon>
        <taxon>Madiinae</taxon>
        <taxon>Deinandra</taxon>
    </lineage>
</organism>
<dbReference type="GO" id="GO:0019748">
    <property type="term" value="P:secondary metabolic process"/>
    <property type="evidence" value="ECO:0007669"/>
    <property type="project" value="UniProtKB-ARBA"/>
</dbReference>
<keyword evidence="3" id="KW-0325">Glycoprotein</keyword>
<dbReference type="GO" id="GO:0004185">
    <property type="term" value="F:serine-type carboxypeptidase activity"/>
    <property type="evidence" value="ECO:0007669"/>
    <property type="project" value="InterPro"/>
</dbReference>
<dbReference type="SUPFAM" id="SSF53474">
    <property type="entry name" value="alpha/beta-Hydrolases"/>
    <property type="match status" value="1"/>
</dbReference>
<dbReference type="InterPro" id="IPR029058">
    <property type="entry name" value="AB_hydrolase_fold"/>
</dbReference>
<evidence type="ECO:0000256" key="1">
    <source>
        <dbReference type="ARBA" id="ARBA00009431"/>
    </source>
</evidence>
<dbReference type="InterPro" id="IPR001563">
    <property type="entry name" value="Peptidase_S10"/>
</dbReference>
<dbReference type="Pfam" id="PF00450">
    <property type="entry name" value="Peptidase_S10"/>
    <property type="match status" value="1"/>
</dbReference>
<dbReference type="PRINTS" id="PR00724">
    <property type="entry name" value="CRBOXYPTASEC"/>
</dbReference>
<evidence type="ECO:0000256" key="4">
    <source>
        <dbReference type="SAM" id="MobiDB-lite"/>
    </source>
</evidence>
<comment type="caution">
    <text evidence="5">The sequence shown here is derived from an EMBL/GenBank/DDBJ whole genome shotgun (WGS) entry which is preliminary data.</text>
</comment>
<keyword evidence="2" id="KW-0732">Signal</keyword>
<keyword evidence="6" id="KW-1185">Reference proteome</keyword>
<dbReference type="PANTHER" id="PTHR11802">
    <property type="entry name" value="SERINE PROTEASE FAMILY S10 SERINE CARBOXYPEPTIDASE"/>
    <property type="match status" value="1"/>
</dbReference>
<proteinExistence type="inferred from homology"/>
<sequence>MPYLLHNPFSFIPIQTEKTRYRATAQRRRHRTLVAISDHVSLTSSGSDFGSKIDHHRPPRSITNIPDHHRASQNLKEIQIQIDRNKGNLLPIEFDLETKGYKGIETYYTLWVRAISLEESFDLEPHCKSAHWPEILSGIEDDMKTSYGAWKNRMKMHFLDNGGYENLQQARNSCPKNHMDEPEWIKLINELFLDPGYIKRCEANKQNKGKMLYPTSQGCKPYAQIRHQDLQAKGKVSHIEIWAKEHKDKKCRWRNARAAQDFVNSSRRRVEYLPGFQGPLPFYLETGYVGVDYNEDVQLFYYFIKSESDPEHDPLMLWITGGPGCSSISGLLYEIGPIQFELVQYNGSLPTLKLTPYSWTKMTSIIFLDVPVGTGFSYGRTTLASHSTDTQLCDHAYEFMRKWLESHPEFVSNPFYIGGDSYSGIPVPIITQLVSNGNEAGKEPYINLKGYVLGNPMTFPDEDNYKIRFANGMGLISDALYKSLFDTCGGEYRSEYISSSNIKCLQNLELYQQCIDGIANAHVLEPYCGGLVWLIKLPTHKMLQDHNPLSSLRCRVDEYKLVYYWNNEASVREALHIKGGSMREWIRCGSDLNFTRIFNDVRPYHLNLSNKGYRSLIYSGDHDLVIPHQSTQAWIKDMNYSIIDQWRSWKLNGQIAGYTESYSNMMTYVTVKGGGHTAPEYKPEECFVMFKRWISNQPL</sequence>
<feature type="region of interest" description="Disordered" evidence="4">
    <location>
        <begin position="47"/>
        <end position="67"/>
    </location>
</feature>
<comment type="similarity">
    <text evidence="1">Belongs to the peptidase S10 family.</text>
</comment>
<protein>
    <submittedName>
        <fullName evidence="5">Uncharacterized protein</fullName>
    </submittedName>
</protein>
<dbReference type="PANTHER" id="PTHR11802:SF29">
    <property type="entry name" value="SERINE CARBOXYPEPTIDASE-LIKE 19"/>
    <property type="match status" value="1"/>
</dbReference>
<name>A0AAP0H8D6_9ASTR</name>
<gene>
    <name evidence="5" type="ORF">SSX86_003770</name>
</gene>
<evidence type="ECO:0000256" key="3">
    <source>
        <dbReference type="ARBA" id="ARBA00023180"/>
    </source>
</evidence>
<dbReference type="GO" id="GO:0006508">
    <property type="term" value="P:proteolysis"/>
    <property type="evidence" value="ECO:0007669"/>
    <property type="project" value="InterPro"/>
</dbReference>
<reference evidence="5 6" key="1">
    <citation type="submission" date="2024-04" db="EMBL/GenBank/DDBJ databases">
        <title>The reference genome of an endangered Asteraceae, Deinandra increscens subsp. villosa, native to the Central Coast of California.</title>
        <authorList>
            <person name="Guilliams M."/>
            <person name="Hasenstab-Lehman K."/>
            <person name="Meyer R."/>
            <person name="Mcevoy S."/>
        </authorList>
    </citation>
    <scope>NUCLEOTIDE SEQUENCE [LARGE SCALE GENOMIC DNA]</scope>
    <source>
        <tissue evidence="5">Leaf</tissue>
    </source>
</reference>
<dbReference type="AlphaFoldDB" id="A0AAP0H8D6"/>
<dbReference type="Gene3D" id="3.40.50.1820">
    <property type="entry name" value="alpha/beta hydrolase"/>
    <property type="match status" value="1"/>
</dbReference>
<evidence type="ECO:0000256" key="2">
    <source>
        <dbReference type="ARBA" id="ARBA00022729"/>
    </source>
</evidence>
<evidence type="ECO:0000313" key="6">
    <source>
        <dbReference type="Proteomes" id="UP001408789"/>
    </source>
</evidence>
<accession>A0AAP0H8D6</accession>
<dbReference type="EMBL" id="JBCNJP010000007">
    <property type="protein sequence ID" value="KAK9075447.1"/>
    <property type="molecule type" value="Genomic_DNA"/>
</dbReference>
<evidence type="ECO:0000313" key="5">
    <source>
        <dbReference type="EMBL" id="KAK9075447.1"/>
    </source>
</evidence>
<dbReference type="Proteomes" id="UP001408789">
    <property type="component" value="Unassembled WGS sequence"/>
</dbReference>
<dbReference type="GO" id="GO:0016752">
    <property type="term" value="F:sinapoyltransferase activity"/>
    <property type="evidence" value="ECO:0007669"/>
    <property type="project" value="UniProtKB-ARBA"/>
</dbReference>
<dbReference type="FunFam" id="3.40.50.1820:FF:000148">
    <property type="entry name" value="Serine carboxypeptidase-like 11"/>
    <property type="match status" value="1"/>
</dbReference>